<dbReference type="SMART" id="SM00388">
    <property type="entry name" value="HisKA"/>
    <property type="match status" value="1"/>
</dbReference>
<dbReference type="SUPFAM" id="SSF47384">
    <property type="entry name" value="Homodimeric domain of signal transducing histidine kinase"/>
    <property type="match status" value="1"/>
</dbReference>
<evidence type="ECO:0000313" key="11">
    <source>
        <dbReference type="Proteomes" id="UP000198706"/>
    </source>
</evidence>
<evidence type="ECO:0000256" key="3">
    <source>
        <dbReference type="ARBA" id="ARBA00022553"/>
    </source>
</evidence>
<dbReference type="InterPro" id="IPR005467">
    <property type="entry name" value="His_kinase_dom"/>
</dbReference>
<comment type="catalytic activity">
    <reaction evidence="1">
        <text>ATP + protein L-histidine = ADP + protein N-phospho-L-histidine.</text>
        <dbReference type="EC" id="2.7.13.3"/>
    </reaction>
</comment>
<dbReference type="PANTHER" id="PTHR43047:SF9">
    <property type="entry name" value="HISTIDINE KINASE"/>
    <property type="match status" value="1"/>
</dbReference>
<dbReference type="SUPFAM" id="SSF55874">
    <property type="entry name" value="ATPase domain of HSP90 chaperone/DNA topoisomerase II/histidine kinase"/>
    <property type="match status" value="1"/>
</dbReference>
<dbReference type="PRINTS" id="PR00344">
    <property type="entry name" value="BCTRLSENSOR"/>
</dbReference>
<organism evidence="10 11">
    <name type="scientific">Pseudomonas indica</name>
    <dbReference type="NCBI Taxonomy" id="137658"/>
    <lineage>
        <taxon>Bacteria</taxon>
        <taxon>Pseudomonadati</taxon>
        <taxon>Pseudomonadota</taxon>
        <taxon>Gammaproteobacteria</taxon>
        <taxon>Pseudomonadales</taxon>
        <taxon>Pseudomonadaceae</taxon>
        <taxon>Pseudomonas</taxon>
    </lineage>
</organism>
<dbReference type="InterPro" id="IPR003594">
    <property type="entry name" value="HATPase_dom"/>
</dbReference>
<keyword evidence="7" id="KW-0472">Membrane</keyword>
<dbReference type="InterPro" id="IPR036097">
    <property type="entry name" value="HisK_dim/P_sf"/>
</dbReference>
<keyword evidence="4" id="KW-0808">Transferase</keyword>
<dbReference type="PANTHER" id="PTHR43047">
    <property type="entry name" value="TWO-COMPONENT HISTIDINE PROTEIN KINASE"/>
    <property type="match status" value="1"/>
</dbReference>
<keyword evidence="3 6" id="KW-0597">Phosphoprotein</keyword>
<evidence type="ECO:0000256" key="5">
    <source>
        <dbReference type="ARBA" id="ARBA00022777"/>
    </source>
</evidence>
<feature type="transmembrane region" description="Helical" evidence="7">
    <location>
        <begin position="79"/>
        <end position="98"/>
    </location>
</feature>
<gene>
    <name evidence="10" type="ORF">SAMN05216186_11075</name>
</gene>
<dbReference type="SUPFAM" id="SSF52172">
    <property type="entry name" value="CheY-like"/>
    <property type="match status" value="1"/>
</dbReference>
<feature type="transmembrane region" description="Helical" evidence="7">
    <location>
        <begin position="137"/>
        <end position="155"/>
    </location>
</feature>
<dbReference type="EMBL" id="FNFD01000010">
    <property type="protein sequence ID" value="SDK75941.1"/>
    <property type="molecule type" value="Genomic_DNA"/>
</dbReference>
<feature type="transmembrane region" description="Helical" evidence="7">
    <location>
        <begin position="50"/>
        <end position="67"/>
    </location>
</feature>
<evidence type="ECO:0000256" key="7">
    <source>
        <dbReference type="SAM" id="Phobius"/>
    </source>
</evidence>
<dbReference type="InterPro" id="IPR003661">
    <property type="entry name" value="HisK_dim/P_dom"/>
</dbReference>
<keyword evidence="7" id="KW-0812">Transmembrane</keyword>
<feature type="domain" description="Histidine kinase" evidence="8">
    <location>
        <begin position="240"/>
        <end position="454"/>
    </location>
</feature>
<dbReference type="GO" id="GO:0009927">
    <property type="term" value="F:histidine phosphotransfer kinase activity"/>
    <property type="evidence" value="ECO:0007669"/>
    <property type="project" value="TreeGrafter"/>
</dbReference>
<evidence type="ECO:0000256" key="4">
    <source>
        <dbReference type="ARBA" id="ARBA00022679"/>
    </source>
</evidence>
<dbReference type="Gene3D" id="1.10.287.130">
    <property type="match status" value="1"/>
</dbReference>
<feature type="modified residue" description="4-aspartylphosphate" evidence="6">
    <location>
        <position position="521"/>
    </location>
</feature>
<feature type="domain" description="Response regulatory" evidence="9">
    <location>
        <begin position="472"/>
        <end position="587"/>
    </location>
</feature>
<evidence type="ECO:0000256" key="2">
    <source>
        <dbReference type="ARBA" id="ARBA00012438"/>
    </source>
</evidence>
<accession>A0A1G9EIR9</accession>
<evidence type="ECO:0000256" key="1">
    <source>
        <dbReference type="ARBA" id="ARBA00000085"/>
    </source>
</evidence>
<evidence type="ECO:0000313" key="10">
    <source>
        <dbReference type="EMBL" id="SDK75941.1"/>
    </source>
</evidence>
<dbReference type="SMART" id="SM00387">
    <property type="entry name" value="HATPase_c"/>
    <property type="match status" value="1"/>
</dbReference>
<dbReference type="GO" id="GO:0005886">
    <property type="term" value="C:plasma membrane"/>
    <property type="evidence" value="ECO:0007669"/>
    <property type="project" value="TreeGrafter"/>
</dbReference>
<dbReference type="CDD" id="cd00082">
    <property type="entry name" value="HisKA"/>
    <property type="match status" value="1"/>
</dbReference>
<dbReference type="Pfam" id="PF00512">
    <property type="entry name" value="HisKA"/>
    <property type="match status" value="1"/>
</dbReference>
<reference evidence="10 11" key="1">
    <citation type="submission" date="2016-10" db="EMBL/GenBank/DDBJ databases">
        <authorList>
            <person name="de Groot N.N."/>
        </authorList>
    </citation>
    <scope>NUCLEOTIDE SEQUENCE [LARGE SCALE GENOMIC DNA]</scope>
    <source>
        <strain evidence="10 11">JCM 21544</strain>
    </source>
</reference>
<dbReference type="RefSeq" id="WP_084339638.1">
    <property type="nucleotide sequence ID" value="NZ_FNFD01000010.1"/>
</dbReference>
<dbReference type="PROSITE" id="PS50110">
    <property type="entry name" value="RESPONSE_REGULATORY"/>
    <property type="match status" value="1"/>
</dbReference>
<protein>
    <recommendedName>
        <fullName evidence="2">histidine kinase</fullName>
        <ecNumber evidence="2">2.7.13.3</ecNumber>
    </recommendedName>
</protein>
<dbReference type="InterPro" id="IPR011006">
    <property type="entry name" value="CheY-like_superfamily"/>
</dbReference>
<feature type="transmembrane region" description="Helical" evidence="7">
    <location>
        <begin position="110"/>
        <end position="131"/>
    </location>
</feature>
<evidence type="ECO:0000259" key="9">
    <source>
        <dbReference type="PROSITE" id="PS50110"/>
    </source>
</evidence>
<proteinExistence type="predicted"/>
<keyword evidence="5 10" id="KW-0418">Kinase</keyword>
<dbReference type="GO" id="GO:0000155">
    <property type="term" value="F:phosphorelay sensor kinase activity"/>
    <property type="evidence" value="ECO:0007669"/>
    <property type="project" value="InterPro"/>
</dbReference>
<dbReference type="Proteomes" id="UP000198706">
    <property type="component" value="Unassembled WGS sequence"/>
</dbReference>
<sequence length="600" mass="66127">MTGADEAPTPEQLERLLLAQQRRGHARLRFVPTLERLFVEHRVRRLRRRLPLIATTAVLFQLIYTFLDFALMPPAVAGSVLPLRLLALGGLAVGFFYCRRPHAPPKATHAVYATVYALNGGCVALIVHFCWAQGVPMPYEGLFLILLFGYVLLGLSFRAASLSAWGFCGLFLLPGLWFSETRASLAYPGLFLVCANLIGSVGAYLQEHGQRSAWLNLRLLDLARLRAEADDARKLRLLAAASHDLRQPLNAMGLYAQHLLEQTREPLTRQVGERLVISVEQLSRLLQSLLDFTRLTLPGGVQARPENLPLRPLLARLVDEAQAEIEQSDCQLRLECGELWVRSDALLLERLLRNLLNNALRHAGARHVWLRAEAQGDEVLLEVGDDGRGLSVEEQELIFEEFRQLDNPGRNAERGLGLGLAIVRQLAALLEHPLRLDSRPGEGARFSLRLPAVAPGAEVSQSAAPAKVLAGRILLLEDDPAGREALQGLLQRWGCEVEVCADLPQALGRQAAFRPQVLISDYRLAGEEDGLKAIERLREAAGQMLPALLISADVSPELQERCMPAHVTLLAKPLLPARLRRALALSLPEAVTASRAAAPH</sequence>
<dbReference type="Gene3D" id="3.30.565.10">
    <property type="entry name" value="Histidine kinase-like ATPase, C-terminal domain"/>
    <property type="match status" value="1"/>
</dbReference>
<dbReference type="SMART" id="SM00448">
    <property type="entry name" value="REC"/>
    <property type="match status" value="1"/>
</dbReference>
<keyword evidence="7" id="KW-1133">Transmembrane helix</keyword>
<dbReference type="PROSITE" id="PS50109">
    <property type="entry name" value="HIS_KIN"/>
    <property type="match status" value="1"/>
</dbReference>
<dbReference type="InterPro" id="IPR004358">
    <property type="entry name" value="Sig_transdc_His_kin-like_C"/>
</dbReference>
<dbReference type="Gene3D" id="3.40.50.2300">
    <property type="match status" value="1"/>
</dbReference>
<dbReference type="AlphaFoldDB" id="A0A1G9EIR9"/>
<name>A0A1G9EIR9_9PSED</name>
<evidence type="ECO:0000259" key="8">
    <source>
        <dbReference type="PROSITE" id="PS50109"/>
    </source>
</evidence>
<keyword evidence="11" id="KW-1185">Reference proteome</keyword>
<dbReference type="InterPro" id="IPR001789">
    <property type="entry name" value="Sig_transdc_resp-reg_receiver"/>
</dbReference>
<dbReference type="CDD" id="cd00156">
    <property type="entry name" value="REC"/>
    <property type="match status" value="1"/>
</dbReference>
<dbReference type="STRING" id="137658.SAMN05216186_11075"/>
<dbReference type="InterPro" id="IPR036890">
    <property type="entry name" value="HATPase_C_sf"/>
</dbReference>
<dbReference type="EC" id="2.7.13.3" evidence="2"/>
<dbReference type="Pfam" id="PF00072">
    <property type="entry name" value="Response_reg"/>
    <property type="match status" value="1"/>
</dbReference>
<evidence type="ECO:0000256" key="6">
    <source>
        <dbReference type="PROSITE-ProRule" id="PRU00169"/>
    </source>
</evidence>
<feature type="transmembrane region" description="Helical" evidence="7">
    <location>
        <begin position="185"/>
        <end position="205"/>
    </location>
</feature>
<dbReference type="Pfam" id="PF02518">
    <property type="entry name" value="HATPase_c"/>
    <property type="match status" value="1"/>
</dbReference>